<evidence type="ECO:0000259" key="3">
    <source>
        <dbReference type="Pfam" id="PF14870"/>
    </source>
</evidence>
<feature type="domain" description="Photosynthesis system II assembly factor Ycf48/Hcf136-like" evidence="3">
    <location>
        <begin position="25"/>
        <end position="319"/>
    </location>
</feature>
<dbReference type="PROSITE" id="PS51257">
    <property type="entry name" value="PROKAR_LIPOPROTEIN"/>
    <property type="match status" value="1"/>
</dbReference>
<dbReference type="PANTHER" id="PTHR47199:SF2">
    <property type="entry name" value="PHOTOSYSTEM II STABILITY_ASSEMBLY FACTOR HCF136, CHLOROPLASTIC"/>
    <property type="match status" value="1"/>
</dbReference>
<accession>A0ABU5ZX11</accession>
<name>A0ABU5ZX11_9FLAO</name>
<keyword evidence="5" id="KW-1185">Reference proteome</keyword>
<proteinExistence type="predicted"/>
<protein>
    <submittedName>
        <fullName evidence="4">YCF48-related protein</fullName>
    </submittedName>
</protein>
<dbReference type="InterPro" id="IPR015943">
    <property type="entry name" value="WD40/YVTN_repeat-like_dom_sf"/>
</dbReference>
<sequence>MRVLSLLIIILVLSCNQRTQPINTEENKDWILTKTLIKEGLHDIEAPSDSIAFAYSYGTGNVYKTESGGVYWKRIHQFDSIFFEQIQFLNDSVGWICGSPNKLYKTENGGKDWTDYSLKQEPEDILIYGMYFRDTENGYVAAGNRKKDRSYVSNIYATQDAGKSWTLVNTIEGLILNLEEIQGSVYGSGDYMIIKDIDQKENWKYSFLDTLEDVRGIRDLQTNDQGKIIATGFRGHIVKQIYGSWKTQRITKNWLRNLTWVKDSTWIAVGDALRASGNMYISKDNGEHWEMYHNYYTDIHRIVKSESKLWVVGKQGLILTKDIESFK</sequence>
<reference evidence="4 5" key="1">
    <citation type="journal article" date="2013" name="Int. J. Syst. Evol. Microbiol.">
        <title>Aquimarina gracilis sp. nov., isolated from the gut microflora of a mussel, Mytilus coruscus, and emended description of Aquimarina spongiae.</title>
        <authorList>
            <person name="Park S.C."/>
            <person name="Choe H.N."/>
            <person name="Baik K.S."/>
            <person name="Seong C.N."/>
        </authorList>
    </citation>
    <scope>NUCLEOTIDE SEQUENCE [LARGE SCALE GENOMIC DNA]</scope>
    <source>
        <strain evidence="4 5">PSC32</strain>
    </source>
</reference>
<comment type="caution">
    <text evidence="4">The sequence shown here is derived from an EMBL/GenBank/DDBJ whole genome shotgun (WGS) entry which is preliminary data.</text>
</comment>
<gene>
    <name evidence="4" type="ORF">U6A24_13140</name>
</gene>
<keyword evidence="2" id="KW-0604">Photosystem II</keyword>
<dbReference type="SUPFAM" id="SSF110296">
    <property type="entry name" value="Oligoxyloglucan reducing end-specific cellobiohydrolase"/>
    <property type="match status" value="2"/>
</dbReference>
<keyword evidence="1" id="KW-0602">Photosynthesis</keyword>
<dbReference type="Proteomes" id="UP001327027">
    <property type="component" value="Unassembled WGS sequence"/>
</dbReference>
<dbReference type="EMBL" id="JAYKLX010000006">
    <property type="protein sequence ID" value="MEB3346415.1"/>
    <property type="molecule type" value="Genomic_DNA"/>
</dbReference>
<dbReference type="InterPro" id="IPR028203">
    <property type="entry name" value="PSII_CF48-like_dom"/>
</dbReference>
<dbReference type="Pfam" id="PF14870">
    <property type="entry name" value="PSII_BNR"/>
    <property type="match status" value="1"/>
</dbReference>
<dbReference type="RefSeq" id="WP_324180445.1">
    <property type="nucleotide sequence ID" value="NZ_BAABAW010000006.1"/>
</dbReference>
<evidence type="ECO:0000256" key="1">
    <source>
        <dbReference type="ARBA" id="ARBA00022531"/>
    </source>
</evidence>
<evidence type="ECO:0000313" key="4">
    <source>
        <dbReference type="EMBL" id="MEB3346415.1"/>
    </source>
</evidence>
<organism evidence="4 5">
    <name type="scientific">Aquimarina gracilis</name>
    <dbReference type="NCBI Taxonomy" id="874422"/>
    <lineage>
        <taxon>Bacteria</taxon>
        <taxon>Pseudomonadati</taxon>
        <taxon>Bacteroidota</taxon>
        <taxon>Flavobacteriia</taxon>
        <taxon>Flavobacteriales</taxon>
        <taxon>Flavobacteriaceae</taxon>
        <taxon>Aquimarina</taxon>
    </lineage>
</organism>
<dbReference type="Gene3D" id="2.130.10.10">
    <property type="entry name" value="YVTN repeat-like/Quinoprotein amine dehydrogenase"/>
    <property type="match status" value="1"/>
</dbReference>
<dbReference type="PANTHER" id="PTHR47199">
    <property type="entry name" value="PHOTOSYSTEM II STABILITY/ASSEMBLY FACTOR HCF136, CHLOROPLASTIC"/>
    <property type="match status" value="1"/>
</dbReference>
<evidence type="ECO:0000313" key="5">
    <source>
        <dbReference type="Proteomes" id="UP001327027"/>
    </source>
</evidence>
<evidence type="ECO:0000256" key="2">
    <source>
        <dbReference type="ARBA" id="ARBA00023276"/>
    </source>
</evidence>